<gene>
    <name evidence="2" type="ORF">B0T10DRAFT_463269</name>
</gene>
<evidence type="ECO:0000313" key="2">
    <source>
        <dbReference type="EMBL" id="KAH6883909.1"/>
    </source>
</evidence>
<dbReference type="Proteomes" id="UP000777438">
    <property type="component" value="Unassembled WGS sequence"/>
</dbReference>
<dbReference type="EMBL" id="JAGPYM010000022">
    <property type="protein sequence ID" value="KAH6883909.1"/>
    <property type="molecule type" value="Genomic_DNA"/>
</dbReference>
<feature type="region of interest" description="Disordered" evidence="1">
    <location>
        <begin position="150"/>
        <end position="239"/>
    </location>
</feature>
<feature type="compositionally biased region" description="Basic and acidic residues" evidence="1">
    <location>
        <begin position="178"/>
        <end position="189"/>
    </location>
</feature>
<dbReference type="OrthoDB" id="5100600at2759"/>
<evidence type="ECO:0000256" key="1">
    <source>
        <dbReference type="SAM" id="MobiDB-lite"/>
    </source>
</evidence>
<proteinExistence type="predicted"/>
<name>A0A9P8W0I5_9HYPO</name>
<keyword evidence="3" id="KW-1185">Reference proteome</keyword>
<reference evidence="2 3" key="1">
    <citation type="journal article" date="2021" name="Nat. Commun.">
        <title>Genetic determinants of endophytism in the Arabidopsis root mycobiome.</title>
        <authorList>
            <person name="Mesny F."/>
            <person name="Miyauchi S."/>
            <person name="Thiergart T."/>
            <person name="Pickel B."/>
            <person name="Atanasova L."/>
            <person name="Karlsson M."/>
            <person name="Huettel B."/>
            <person name="Barry K.W."/>
            <person name="Haridas S."/>
            <person name="Chen C."/>
            <person name="Bauer D."/>
            <person name="Andreopoulos W."/>
            <person name="Pangilinan J."/>
            <person name="LaButti K."/>
            <person name="Riley R."/>
            <person name="Lipzen A."/>
            <person name="Clum A."/>
            <person name="Drula E."/>
            <person name="Henrissat B."/>
            <person name="Kohler A."/>
            <person name="Grigoriev I.V."/>
            <person name="Martin F.M."/>
            <person name="Hacquard S."/>
        </authorList>
    </citation>
    <scope>NUCLEOTIDE SEQUENCE [LARGE SCALE GENOMIC DNA]</scope>
    <source>
        <strain evidence="2 3">MPI-CAGE-CH-0241</strain>
    </source>
</reference>
<sequence length="331" mass="37918">MSLPDIRAVWDDQILDIASAVQKARDGTKEAFLRSFVLTPLATHDFTRLHLINDFRRALQLDPKRQPNNLISIVRSAKNPDEGTIEARIFQTGGTRAVVAYALAARNNRKVVEWIKTLEDDILVSVLKSTETIAAHKDVLRMIHMADYNKDQKDHRPTKKNFVQGPRDWTSRKRKRSPSQDKWEDRVEKCPQPPTKYRTDTPRLPEEGFQVTSSQEERTNSSGPDPNTLPFPLEPSTSAENQLKHKHWDDGDQHERQMASYRDEWAEGHSMDSIELASALPVNFVDAETMMMENFDEPLGFVENTGTIQGLHSFDAVHIMSMGFDMWPPER</sequence>
<protein>
    <submittedName>
        <fullName evidence="2">Uncharacterized protein</fullName>
    </submittedName>
</protein>
<feature type="compositionally biased region" description="Polar residues" evidence="1">
    <location>
        <begin position="210"/>
        <end position="225"/>
    </location>
</feature>
<dbReference type="AlphaFoldDB" id="A0A9P8W0I5"/>
<organism evidence="2 3">
    <name type="scientific">Thelonectria olida</name>
    <dbReference type="NCBI Taxonomy" id="1576542"/>
    <lineage>
        <taxon>Eukaryota</taxon>
        <taxon>Fungi</taxon>
        <taxon>Dikarya</taxon>
        <taxon>Ascomycota</taxon>
        <taxon>Pezizomycotina</taxon>
        <taxon>Sordariomycetes</taxon>
        <taxon>Hypocreomycetidae</taxon>
        <taxon>Hypocreales</taxon>
        <taxon>Nectriaceae</taxon>
        <taxon>Thelonectria</taxon>
    </lineage>
</organism>
<evidence type="ECO:0000313" key="3">
    <source>
        <dbReference type="Proteomes" id="UP000777438"/>
    </source>
</evidence>
<comment type="caution">
    <text evidence="2">The sequence shown here is derived from an EMBL/GenBank/DDBJ whole genome shotgun (WGS) entry which is preliminary data.</text>
</comment>
<accession>A0A9P8W0I5</accession>
<feature type="compositionally biased region" description="Basic and acidic residues" evidence="1">
    <location>
        <begin position="197"/>
        <end position="206"/>
    </location>
</feature>